<reference evidence="3" key="1">
    <citation type="submission" date="2016-10" db="EMBL/GenBank/DDBJ databases">
        <authorList>
            <person name="Varghese N."/>
            <person name="Submissions S."/>
        </authorList>
    </citation>
    <scope>NUCLEOTIDE SEQUENCE [LARGE SCALE GENOMIC DNA]</scope>
    <source>
        <strain evidence="3">DSM 23422</strain>
    </source>
</reference>
<evidence type="ECO:0000313" key="2">
    <source>
        <dbReference type="EMBL" id="SFS52057.1"/>
    </source>
</evidence>
<dbReference type="EMBL" id="FPAJ01000001">
    <property type="protein sequence ID" value="SFS52057.1"/>
    <property type="molecule type" value="Genomic_DNA"/>
</dbReference>
<dbReference type="AlphaFoldDB" id="A0A1I6QHT7"/>
<protein>
    <submittedName>
        <fullName evidence="2">Uncharacterized protein</fullName>
    </submittedName>
</protein>
<gene>
    <name evidence="2" type="ORF">SAMN04488040_0738</name>
</gene>
<keyword evidence="3" id="KW-1185">Reference proteome</keyword>
<evidence type="ECO:0000313" key="3">
    <source>
        <dbReference type="Proteomes" id="UP000199239"/>
    </source>
</evidence>
<evidence type="ECO:0000256" key="1">
    <source>
        <dbReference type="SAM" id="MobiDB-lite"/>
    </source>
</evidence>
<sequence length="59" mass="6124">MVLSCWNTRRLIPKVNGCAVNLAIAIGIATGKPVARLGASPQDPRDILKPEKGVRGGGS</sequence>
<organism evidence="2 3">
    <name type="scientific">Sulfitobacter marinus</name>
    <dbReference type="NCBI Taxonomy" id="394264"/>
    <lineage>
        <taxon>Bacteria</taxon>
        <taxon>Pseudomonadati</taxon>
        <taxon>Pseudomonadota</taxon>
        <taxon>Alphaproteobacteria</taxon>
        <taxon>Rhodobacterales</taxon>
        <taxon>Roseobacteraceae</taxon>
        <taxon>Sulfitobacter</taxon>
    </lineage>
</organism>
<feature type="compositionally biased region" description="Basic and acidic residues" evidence="1">
    <location>
        <begin position="43"/>
        <end position="59"/>
    </location>
</feature>
<proteinExistence type="predicted"/>
<dbReference type="Proteomes" id="UP000199239">
    <property type="component" value="Unassembled WGS sequence"/>
</dbReference>
<feature type="region of interest" description="Disordered" evidence="1">
    <location>
        <begin position="36"/>
        <end position="59"/>
    </location>
</feature>
<accession>A0A1I6QHT7</accession>
<name>A0A1I6QHT7_9RHOB</name>